<evidence type="ECO:0000259" key="6">
    <source>
        <dbReference type="PROSITE" id="PS50011"/>
    </source>
</evidence>
<evidence type="ECO:0000256" key="2">
    <source>
        <dbReference type="ARBA" id="ARBA00022741"/>
    </source>
</evidence>
<dbReference type="Pfam" id="PF00069">
    <property type="entry name" value="Pkinase"/>
    <property type="match status" value="1"/>
</dbReference>
<dbReference type="CDD" id="cd14014">
    <property type="entry name" value="STKc_PknB_like"/>
    <property type="match status" value="1"/>
</dbReference>
<evidence type="ECO:0000256" key="5">
    <source>
        <dbReference type="PROSITE-ProRule" id="PRU10141"/>
    </source>
</evidence>
<protein>
    <submittedName>
        <fullName evidence="7">Serine/threonine kinase family protein</fullName>
    </submittedName>
</protein>
<evidence type="ECO:0000256" key="3">
    <source>
        <dbReference type="ARBA" id="ARBA00022777"/>
    </source>
</evidence>
<dbReference type="Gene3D" id="1.25.40.10">
    <property type="entry name" value="Tetratricopeptide repeat domain"/>
    <property type="match status" value="1"/>
</dbReference>
<proteinExistence type="predicted"/>
<keyword evidence="2 5" id="KW-0547">Nucleotide-binding</keyword>
<comment type="caution">
    <text evidence="7">The sequence shown here is derived from an EMBL/GenBank/DDBJ whole genome shotgun (WGS) entry which is preliminary data.</text>
</comment>
<dbReference type="PANTHER" id="PTHR43289">
    <property type="entry name" value="MITOGEN-ACTIVATED PROTEIN KINASE KINASE KINASE 20-RELATED"/>
    <property type="match status" value="1"/>
</dbReference>
<dbReference type="SUPFAM" id="SSF56112">
    <property type="entry name" value="Protein kinase-like (PK-like)"/>
    <property type="match status" value="1"/>
</dbReference>
<keyword evidence="8" id="KW-1185">Reference proteome</keyword>
<dbReference type="EMBL" id="ABCS01000002">
    <property type="protein sequence ID" value="EDM81569.1"/>
    <property type="molecule type" value="Genomic_DNA"/>
</dbReference>
<dbReference type="SUPFAM" id="SSF48452">
    <property type="entry name" value="TPR-like"/>
    <property type="match status" value="1"/>
</dbReference>
<dbReference type="InterPro" id="IPR000719">
    <property type="entry name" value="Prot_kinase_dom"/>
</dbReference>
<dbReference type="AlphaFoldDB" id="A6FXI1"/>
<dbReference type="InterPro" id="IPR011009">
    <property type="entry name" value="Kinase-like_dom_sf"/>
</dbReference>
<evidence type="ECO:0000313" key="8">
    <source>
        <dbReference type="Proteomes" id="UP000005801"/>
    </source>
</evidence>
<dbReference type="Proteomes" id="UP000005801">
    <property type="component" value="Unassembled WGS sequence"/>
</dbReference>
<feature type="binding site" evidence="5">
    <location>
        <position position="48"/>
    </location>
    <ligand>
        <name>ATP</name>
        <dbReference type="ChEBI" id="CHEBI:30616"/>
    </ligand>
</feature>
<dbReference type="Gene3D" id="1.10.510.10">
    <property type="entry name" value="Transferase(Phosphotransferase) domain 1"/>
    <property type="match status" value="1"/>
</dbReference>
<dbReference type="InterPro" id="IPR017441">
    <property type="entry name" value="Protein_kinase_ATP_BS"/>
</dbReference>
<reference evidence="7 8" key="1">
    <citation type="submission" date="2007-06" db="EMBL/GenBank/DDBJ databases">
        <authorList>
            <person name="Shimkets L."/>
            <person name="Ferriera S."/>
            <person name="Johnson J."/>
            <person name="Kravitz S."/>
            <person name="Beeson K."/>
            <person name="Sutton G."/>
            <person name="Rogers Y.-H."/>
            <person name="Friedman R."/>
            <person name="Frazier M."/>
            <person name="Venter J.C."/>
        </authorList>
    </citation>
    <scope>NUCLEOTIDE SEQUENCE [LARGE SCALE GENOMIC DNA]</scope>
    <source>
        <strain evidence="7 8">SIR-1</strain>
    </source>
</reference>
<evidence type="ECO:0000256" key="4">
    <source>
        <dbReference type="ARBA" id="ARBA00022840"/>
    </source>
</evidence>
<keyword evidence="3 7" id="KW-0418">Kinase</keyword>
<keyword evidence="1" id="KW-0808">Transferase</keyword>
<dbReference type="PANTHER" id="PTHR43289:SF6">
    <property type="entry name" value="SERINE_THREONINE-PROTEIN KINASE NEKL-3"/>
    <property type="match status" value="1"/>
</dbReference>
<dbReference type="PROSITE" id="PS00108">
    <property type="entry name" value="PROTEIN_KINASE_ST"/>
    <property type="match status" value="1"/>
</dbReference>
<dbReference type="eggNOG" id="COG0515">
    <property type="taxonomic scope" value="Bacteria"/>
</dbReference>
<dbReference type="STRING" id="391625.PPSIR1_21669"/>
<dbReference type="Gene3D" id="3.30.200.20">
    <property type="entry name" value="Phosphorylase Kinase, domain 1"/>
    <property type="match status" value="1"/>
</dbReference>
<dbReference type="GO" id="GO:0005524">
    <property type="term" value="F:ATP binding"/>
    <property type="evidence" value="ECO:0007669"/>
    <property type="project" value="UniProtKB-UniRule"/>
</dbReference>
<dbReference type="OrthoDB" id="9801841at2"/>
<sequence length="979" mass="105959">MGETGARGERELLDRIGDFEILERLGAGVMGEVWRAVDRKLGRPVAIKLLLPHKRGTRAQDRMIREARALARLVHPNVVAIYEVGRIPVDGPGVEPIYIVLEFVDGETIADWNEARRASAPGRAMGDWRAVLRMFRDAGEGLAAAHRVGLIHRDFKPANLLIERATGRVKVADFGLAFLGDGAVSASASSGDGSRDGLGYGSGDGESFDSGVDSSLDLEPGSLRLTRAGAVVGTPAYMAPEQILSRAVTAASDQFAFCLCLWEALHGSLPWHYESMDSLRRAAARGLLRPGASVVTVPRWLDRAVRRGLSERVEDRFPSMEALLSELDEGPRRPRRRALAAGLGAALIAVAGLSSWWTAGRSERGPETPDLAACEDARARLDARWNEARSEAVEAAFVVAGGPEARHQGESVTRFVDARTRVWAQEYAGLCEQAALRPLSPTEQRIYACLDLRSAELDATVGVLLSPSESLDVDGFELVHDTLALGPCTDSSFLPVLPADPAERREFLELRTRVAQLEVLRGKVSEDQLAELRVEILRFDHPPLTAAFDMVEARHHEARGDEAAHERALIRAYEGASIGSHEPLALRALGGILNLLAKQRRFAEAAWVLRQGEILDARCGATNPKESGDWGNRRGSLAFYRGDYEAAAEAFRGVWERFSSTPEGEALGLGPLSNYATATRRLGRRDEARALYLDVIGLEREIYGPQNHRLFAPYVGLALLELEVDTEASREWLERADAIAQMGIASQRALVQSNLAELELGRGAYAEALDVALGATAAFAGIDKRGELSWVSAELLVADASLALGDVEGAARRLASTRAEAEALYEGELPQGETFALLEVAIALERGELEAAEEAMIRDAPLRDAGPGVGVSEDGRFELYAGELARRRGQLAEAEAYARSGLALGGPFTVNANLVRPRLELLLAEVLWARADGQPGVNAAESMRWANSARDQLRAAASTAGRAQLLAEVEAWLAEREGD</sequence>
<organism evidence="7 8">
    <name type="scientific">Plesiocystis pacifica SIR-1</name>
    <dbReference type="NCBI Taxonomy" id="391625"/>
    <lineage>
        <taxon>Bacteria</taxon>
        <taxon>Pseudomonadati</taxon>
        <taxon>Myxococcota</taxon>
        <taxon>Polyangia</taxon>
        <taxon>Nannocystales</taxon>
        <taxon>Nannocystaceae</taxon>
        <taxon>Plesiocystis</taxon>
    </lineage>
</organism>
<feature type="domain" description="Protein kinase" evidence="6">
    <location>
        <begin position="19"/>
        <end position="328"/>
    </location>
</feature>
<dbReference type="InterPro" id="IPR011990">
    <property type="entry name" value="TPR-like_helical_dom_sf"/>
</dbReference>
<evidence type="ECO:0000313" key="7">
    <source>
        <dbReference type="EMBL" id="EDM81569.1"/>
    </source>
</evidence>
<dbReference type="PROSITE" id="PS50011">
    <property type="entry name" value="PROTEIN_KINASE_DOM"/>
    <property type="match status" value="1"/>
</dbReference>
<gene>
    <name evidence="7" type="ORF">PPSIR1_21669</name>
</gene>
<evidence type="ECO:0000256" key="1">
    <source>
        <dbReference type="ARBA" id="ARBA00022679"/>
    </source>
</evidence>
<dbReference type="GO" id="GO:0004674">
    <property type="term" value="F:protein serine/threonine kinase activity"/>
    <property type="evidence" value="ECO:0007669"/>
    <property type="project" value="TreeGrafter"/>
</dbReference>
<dbReference type="RefSeq" id="WP_006969180.1">
    <property type="nucleotide sequence ID" value="NZ_ABCS01000002.1"/>
</dbReference>
<accession>A6FXI1</accession>
<name>A6FXI1_9BACT</name>
<dbReference type="PROSITE" id="PS00107">
    <property type="entry name" value="PROTEIN_KINASE_ATP"/>
    <property type="match status" value="1"/>
</dbReference>
<keyword evidence="4 5" id="KW-0067">ATP-binding</keyword>
<dbReference type="InterPro" id="IPR008271">
    <property type="entry name" value="Ser/Thr_kinase_AS"/>
</dbReference>